<dbReference type="Proteomes" id="UP000276133">
    <property type="component" value="Unassembled WGS sequence"/>
</dbReference>
<evidence type="ECO:0000313" key="1">
    <source>
        <dbReference type="EMBL" id="RNA21692.1"/>
    </source>
</evidence>
<organism evidence="1 2">
    <name type="scientific">Brachionus plicatilis</name>
    <name type="common">Marine rotifer</name>
    <name type="synonym">Brachionus muelleri</name>
    <dbReference type="NCBI Taxonomy" id="10195"/>
    <lineage>
        <taxon>Eukaryota</taxon>
        <taxon>Metazoa</taxon>
        <taxon>Spiralia</taxon>
        <taxon>Gnathifera</taxon>
        <taxon>Rotifera</taxon>
        <taxon>Eurotatoria</taxon>
        <taxon>Monogononta</taxon>
        <taxon>Pseudotrocha</taxon>
        <taxon>Ploima</taxon>
        <taxon>Brachionidae</taxon>
        <taxon>Brachionus</taxon>
    </lineage>
</organism>
<dbReference type="AlphaFoldDB" id="A0A3M7RDK9"/>
<dbReference type="EMBL" id="REGN01003626">
    <property type="protein sequence ID" value="RNA21692.1"/>
    <property type="molecule type" value="Genomic_DNA"/>
</dbReference>
<reference evidence="1 2" key="1">
    <citation type="journal article" date="2018" name="Sci. Rep.">
        <title>Genomic signatures of local adaptation to the degree of environmental predictability in rotifers.</title>
        <authorList>
            <person name="Franch-Gras L."/>
            <person name="Hahn C."/>
            <person name="Garcia-Roger E.M."/>
            <person name="Carmona M.J."/>
            <person name="Serra M."/>
            <person name="Gomez A."/>
        </authorList>
    </citation>
    <scope>NUCLEOTIDE SEQUENCE [LARGE SCALE GENOMIC DNA]</scope>
    <source>
        <strain evidence="1">HYR1</strain>
    </source>
</reference>
<sequence>MTVIIIHRILRRVSFSFQGTLSEEIRAEYVKFKNKMEVQVFKIEIVSQEIFFVDLYSFEECFLDNFSREKFINWPFIMI</sequence>
<name>A0A3M7RDK9_BRAPC</name>
<evidence type="ECO:0000313" key="2">
    <source>
        <dbReference type="Proteomes" id="UP000276133"/>
    </source>
</evidence>
<proteinExistence type="predicted"/>
<keyword evidence="2" id="KW-1185">Reference proteome</keyword>
<protein>
    <submittedName>
        <fullName evidence="1">Uncharacterized protein</fullName>
    </submittedName>
</protein>
<comment type="caution">
    <text evidence="1">The sequence shown here is derived from an EMBL/GenBank/DDBJ whole genome shotgun (WGS) entry which is preliminary data.</text>
</comment>
<accession>A0A3M7RDK9</accession>
<gene>
    <name evidence="1" type="ORF">BpHYR1_010397</name>
</gene>